<dbReference type="HOGENOM" id="CLU_132493_1_0_10"/>
<dbReference type="RefSeq" id="WP_013768030.1">
    <property type="nucleotide sequence ID" value="NC_015510.1"/>
</dbReference>
<dbReference type="eggNOG" id="ENOG5032R2M">
    <property type="taxonomic scope" value="Bacteria"/>
</dbReference>
<dbReference type="OrthoDB" id="1122364at2"/>
<feature type="compositionally biased region" description="Polar residues" evidence="1">
    <location>
        <begin position="42"/>
        <end position="54"/>
    </location>
</feature>
<dbReference type="AlphaFoldDB" id="F4KVS6"/>
<dbReference type="EMBL" id="CP002691">
    <property type="protein sequence ID" value="AEE53501.1"/>
    <property type="molecule type" value="Genomic_DNA"/>
</dbReference>
<organism evidence="2 3">
    <name type="scientific">Haliscomenobacter hydrossis (strain ATCC 27775 / DSM 1100 / LMG 10767 / O)</name>
    <dbReference type="NCBI Taxonomy" id="760192"/>
    <lineage>
        <taxon>Bacteria</taxon>
        <taxon>Pseudomonadati</taxon>
        <taxon>Bacteroidota</taxon>
        <taxon>Saprospiria</taxon>
        <taxon>Saprospirales</taxon>
        <taxon>Haliscomenobacteraceae</taxon>
        <taxon>Haliscomenobacter</taxon>
    </lineage>
</organism>
<reference evidence="2 3" key="1">
    <citation type="journal article" date="2011" name="Stand. Genomic Sci.">
        <title>Complete genome sequence of Haliscomenobacter hydrossis type strain (O).</title>
        <authorList>
            <consortium name="US DOE Joint Genome Institute (JGI-PGF)"/>
            <person name="Daligault H."/>
            <person name="Lapidus A."/>
            <person name="Zeytun A."/>
            <person name="Nolan M."/>
            <person name="Lucas S."/>
            <person name="Del Rio T.G."/>
            <person name="Tice H."/>
            <person name="Cheng J.F."/>
            <person name="Tapia R."/>
            <person name="Han C."/>
            <person name="Goodwin L."/>
            <person name="Pitluck S."/>
            <person name="Liolios K."/>
            <person name="Pagani I."/>
            <person name="Ivanova N."/>
            <person name="Huntemann M."/>
            <person name="Mavromatis K."/>
            <person name="Mikhailova N."/>
            <person name="Pati A."/>
            <person name="Chen A."/>
            <person name="Palaniappan K."/>
            <person name="Land M."/>
            <person name="Hauser L."/>
            <person name="Brambilla E.M."/>
            <person name="Rohde M."/>
            <person name="Verbarg S."/>
            <person name="Goker M."/>
            <person name="Bristow J."/>
            <person name="Eisen J.A."/>
            <person name="Markowitz V."/>
            <person name="Hugenholtz P."/>
            <person name="Kyrpides N.C."/>
            <person name="Klenk H.P."/>
            <person name="Woyke T."/>
        </authorList>
    </citation>
    <scope>NUCLEOTIDE SEQUENCE [LARGE SCALE GENOMIC DNA]</scope>
    <source>
        <strain evidence="3">ATCC 27775 / DSM 1100 / LMG 10767 / O</strain>
    </source>
</reference>
<dbReference type="SUPFAM" id="SSF53137">
    <property type="entry name" value="Translational machinery components"/>
    <property type="match status" value="1"/>
</dbReference>
<proteinExistence type="predicted"/>
<keyword evidence="3" id="KW-1185">Reference proteome</keyword>
<dbReference type="Proteomes" id="UP000008461">
    <property type="component" value="Chromosome"/>
</dbReference>
<evidence type="ECO:0008006" key="4">
    <source>
        <dbReference type="Google" id="ProtNLM"/>
    </source>
</evidence>
<evidence type="ECO:0000313" key="3">
    <source>
        <dbReference type="Proteomes" id="UP000008461"/>
    </source>
</evidence>
<feature type="region of interest" description="Disordered" evidence="1">
    <location>
        <begin position="29"/>
        <end position="56"/>
    </location>
</feature>
<dbReference type="STRING" id="760192.Halhy_5678"/>
<protein>
    <recommendedName>
        <fullName evidence="4">Translational machinery protein</fullName>
    </recommendedName>
</protein>
<dbReference type="KEGG" id="hhy:Halhy_5678"/>
<evidence type="ECO:0000313" key="2">
    <source>
        <dbReference type="EMBL" id="AEE53501.1"/>
    </source>
</evidence>
<accession>F4KVS6</accession>
<evidence type="ECO:0000256" key="1">
    <source>
        <dbReference type="SAM" id="MobiDB-lite"/>
    </source>
</evidence>
<feature type="compositionally biased region" description="Basic and acidic residues" evidence="1">
    <location>
        <begin position="32"/>
        <end position="41"/>
    </location>
</feature>
<gene>
    <name evidence="2" type="ordered locus">Halhy_5678</name>
</gene>
<name>F4KVS6_HALH1</name>
<reference key="2">
    <citation type="submission" date="2011-04" db="EMBL/GenBank/DDBJ databases">
        <title>Complete sequence of chromosome of Haliscomenobacter hydrossis DSM 1100.</title>
        <authorList>
            <consortium name="US DOE Joint Genome Institute (JGI-PGF)"/>
            <person name="Lucas S."/>
            <person name="Han J."/>
            <person name="Lapidus A."/>
            <person name="Bruce D."/>
            <person name="Goodwin L."/>
            <person name="Pitluck S."/>
            <person name="Peters L."/>
            <person name="Kyrpides N."/>
            <person name="Mavromatis K."/>
            <person name="Ivanova N."/>
            <person name="Ovchinnikova G."/>
            <person name="Pagani I."/>
            <person name="Daligault H."/>
            <person name="Detter J.C."/>
            <person name="Han C."/>
            <person name="Land M."/>
            <person name="Hauser L."/>
            <person name="Markowitz V."/>
            <person name="Cheng J.-F."/>
            <person name="Hugenholtz P."/>
            <person name="Woyke T."/>
            <person name="Wu D."/>
            <person name="Verbarg S."/>
            <person name="Frueling A."/>
            <person name="Brambilla E."/>
            <person name="Klenk H.-P."/>
            <person name="Eisen J.A."/>
        </authorList>
    </citation>
    <scope>NUCLEOTIDE SEQUENCE</scope>
    <source>
        <strain>DSM 1100</strain>
    </source>
</reference>
<sequence>MIAGKKMGIWLDHSSAHITIFEAEPAATQDLESTKINHSNDHGSSGNENITNNKDQSKQAEYYKKLAELIKNYDEVLLFGPTDAKLELCNVLKADHHFDNIKIDVLSTDKMTENQEHAFVAAHFSK</sequence>